<evidence type="ECO:0008006" key="4">
    <source>
        <dbReference type="Google" id="ProtNLM"/>
    </source>
</evidence>
<organism evidence="2 3">
    <name type="scientific">Dictyobacter alpinus</name>
    <dbReference type="NCBI Taxonomy" id="2014873"/>
    <lineage>
        <taxon>Bacteria</taxon>
        <taxon>Bacillati</taxon>
        <taxon>Chloroflexota</taxon>
        <taxon>Ktedonobacteria</taxon>
        <taxon>Ktedonobacterales</taxon>
        <taxon>Dictyobacteraceae</taxon>
        <taxon>Dictyobacter</taxon>
    </lineage>
</organism>
<gene>
    <name evidence="2" type="ORF">KDA_76430</name>
</gene>
<name>A0A402BLF0_9CHLR</name>
<dbReference type="InterPro" id="IPR001387">
    <property type="entry name" value="Cro/C1-type_HTH"/>
</dbReference>
<comment type="caution">
    <text evidence="2">The sequence shown here is derived from an EMBL/GenBank/DDBJ whole genome shotgun (WGS) entry which is preliminary data.</text>
</comment>
<dbReference type="RefSeq" id="WP_126632153.1">
    <property type="nucleotide sequence ID" value="NZ_BIFT01000003.1"/>
</dbReference>
<feature type="region of interest" description="Disordered" evidence="1">
    <location>
        <begin position="120"/>
        <end position="142"/>
    </location>
</feature>
<dbReference type="EMBL" id="BIFT01000003">
    <property type="protein sequence ID" value="GCE32159.1"/>
    <property type="molecule type" value="Genomic_DNA"/>
</dbReference>
<sequence>MANTQHDTSKYTDFGRLLDALLTKKKMSYRQLAIRSGMSPNSQMSIIRACRGESTPERRHVLAWATILEATPDQRKALLATFHYDEDARLLEHHLEEANARIALLEHRVEELERENALLLQNQKDDSGGRSGASFPKEDGLA</sequence>
<dbReference type="AlphaFoldDB" id="A0A402BLF0"/>
<keyword evidence="3" id="KW-1185">Reference proteome</keyword>
<evidence type="ECO:0000256" key="1">
    <source>
        <dbReference type="SAM" id="MobiDB-lite"/>
    </source>
</evidence>
<dbReference type="SUPFAM" id="SSF47413">
    <property type="entry name" value="lambda repressor-like DNA-binding domains"/>
    <property type="match status" value="1"/>
</dbReference>
<dbReference type="InterPro" id="IPR010982">
    <property type="entry name" value="Lambda_DNA-bd_dom_sf"/>
</dbReference>
<proteinExistence type="predicted"/>
<evidence type="ECO:0000313" key="2">
    <source>
        <dbReference type="EMBL" id="GCE32159.1"/>
    </source>
</evidence>
<dbReference type="CDD" id="cd00093">
    <property type="entry name" value="HTH_XRE"/>
    <property type="match status" value="1"/>
</dbReference>
<protein>
    <recommendedName>
        <fullName evidence="4">HTH cro/C1-type domain-containing protein</fullName>
    </recommendedName>
</protein>
<dbReference type="GO" id="GO:0003677">
    <property type="term" value="F:DNA binding"/>
    <property type="evidence" value="ECO:0007669"/>
    <property type="project" value="InterPro"/>
</dbReference>
<reference evidence="3" key="1">
    <citation type="submission" date="2018-12" db="EMBL/GenBank/DDBJ databases">
        <title>Tengunoibacter tsumagoiensis gen. nov., sp. nov., Dictyobacter kobayashii sp. nov., D. alpinus sp. nov., and D. joshuensis sp. nov. and description of Dictyobacteraceae fam. nov. within the order Ktedonobacterales isolated from Tengu-no-mugimeshi.</title>
        <authorList>
            <person name="Wang C.M."/>
            <person name="Zheng Y."/>
            <person name="Sakai Y."/>
            <person name="Toyoda A."/>
            <person name="Minakuchi Y."/>
            <person name="Abe K."/>
            <person name="Yokota A."/>
            <person name="Yabe S."/>
        </authorList>
    </citation>
    <scope>NUCLEOTIDE SEQUENCE [LARGE SCALE GENOMIC DNA]</scope>
    <source>
        <strain evidence="3">Uno16</strain>
    </source>
</reference>
<evidence type="ECO:0000313" key="3">
    <source>
        <dbReference type="Proteomes" id="UP000287171"/>
    </source>
</evidence>
<accession>A0A402BLF0</accession>
<dbReference type="Gene3D" id="1.10.260.40">
    <property type="entry name" value="lambda repressor-like DNA-binding domains"/>
    <property type="match status" value="1"/>
</dbReference>
<dbReference type="Proteomes" id="UP000287171">
    <property type="component" value="Unassembled WGS sequence"/>
</dbReference>